<dbReference type="OrthoDB" id="9765195at2"/>
<keyword evidence="3 6" id="KW-0326">Glycosidase</keyword>
<name>A0A1G8GDR7_9VIBR</name>
<dbReference type="PROSITE" id="PS00572">
    <property type="entry name" value="GLYCOSYL_HYDROL_F1_1"/>
    <property type="match status" value="1"/>
</dbReference>
<dbReference type="InterPro" id="IPR033132">
    <property type="entry name" value="GH_1_N_CS"/>
</dbReference>
<evidence type="ECO:0000256" key="6">
    <source>
        <dbReference type="RuleBase" id="RU004468"/>
    </source>
</evidence>
<dbReference type="InterPro" id="IPR018120">
    <property type="entry name" value="Glyco_hydro_1_AS"/>
</dbReference>
<dbReference type="PANTHER" id="PTHR10353:SF122">
    <property type="entry name" value="6-PHOSPHO-BETA-GLUCOSIDASE ASCB-RELATED"/>
    <property type="match status" value="1"/>
</dbReference>
<dbReference type="InterPro" id="IPR001360">
    <property type="entry name" value="Glyco_hydro_1"/>
</dbReference>
<evidence type="ECO:0000256" key="1">
    <source>
        <dbReference type="ARBA" id="ARBA00010838"/>
    </source>
</evidence>
<evidence type="ECO:0000313" key="7">
    <source>
        <dbReference type="EMBL" id="SDH92490.1"/>
    </source>
</evidence>
<sequence length="471" mass="53848">MNKERSFPEGFLWGGALAANQCEGAYNIDGKGLSVADVLPNGITGKIMSSDEGHYPFHDAIDFYHRYKDDIALFAEMGFKCLRLSIAWTRIYPNGDDTQANEIGLKHYEDVFNELLKHNIQPMVTICHYDMPLALVKKYGGWRDRKLIDLYVRYSKTLFERYKDQVKLWLTFNEINIISHFPFTGGGLLLDESDENREQIIYQSAHHQFVASALAVGECHKIIPDAKIGCMLAFIPFYPYSCDPDDVLAAYEQQQEQLLFSDIQALGEYSNFAQSYFAKKGINIEFSAGDDAALKDNKVDFVSFSYYMSCAYSANPEGKETTDGNILGGVKNPYLETSDFGWQLDPKGLRYTLNMLYDRYKKPLFIVENGLGAIDTLNENHQIHDDYRISYLKDHLIESKKAIDDGVELLGYTSWGPIDIVSSSTGQLKKRYGFIYVDINDERVGTLNRYKKKSFYWYKELISTNGLSLYK</sequence>
<comment type="similarity">
    <text evidence="1 5">Belongs to the glycosyl hydrolase 1 family.</text>
</comment>
<proteinExistence type="inferred from homology"/>
<dbReference type="NCBIfam" id="NF007356">
    <property type="entry name" value="PRK09852.1"/>
    <property type="match status" value="1"/>
</dbReference>
<dbReference type="NCBIfam" id="NF007158">
    <property type="entry name" value="PRK09593.1"/>
    <property type="match status" value="1"/>
</dbReference>
<evidence type="ECO:0000256" key="2">
    <source>
        <dbReference type="ARBA" id="ARBA00022801"/>
    </source>
</evidence>
<keyword evidence="2 6" id="KW-0378">Hydrolase</keyword>
<accession>A0A1G8GDR7</accession>
<dbReference type="GO" id="GO:0016052">
    <property type="term" value="P:carbohydrate catabolic process"/>
    <property type="evidence" value="ECO:0007669"/>
    <property type="project" value="TreeGrafter"/>
</dbReference>
<protein>
    <submittedName>
        <fullName evidence="7">6-phospho-beta-glucosidase</fullName>
    </submittedName>
</protein>
<feature type="active site" description="Nucleophile" evidence="4">
    <location>
        <position position="368"/>
    </location>
</feature>
<dbReference type="EMBL" id="FNDD01000036">
    <property type="protein sequence ID" value="SDH92490.1"/>
    <property type="molecule type" value="Genomic_DNA"/>
</dbReference>
<reference evidence="8" key="1">
    <citation type="submission" date="2016-10" db="EMBL/GenBank/DDBJ databases">
        <authorList>
            <person name="Varghese N."/>
            <person name="Submissions S."/>
        </authorList>
    </citation>
    <scope>NUCLEOTIDE SEQUENCE [LARGE SCALE GENOMIC DNA]</scope>
    <source>
        <strain evidence="8">CGMCC 1.10228</strain>
    </source>
</reference>
<dbReference type="InterPro" id="IPR017853">
    <property type="entry name" value="GH"/>
</dbReference>
<dbReference type="GO" id="GO:0008422">
    <property type="term" value="F:beta-glucosidase activity"/>
    <property type="evidence" value="ECO:0007669"/>
    <property type="project" value="TreeGrafter"/>
</dbReference>
<dbReference type="AlphaFoldDB" id="A0A1G8GDR7"/>
<evidence type="ECO:0000256" key="3">
    <source>
        <dbReference type="ARBA" id="ARBA00023295"/>
    </source>
</evidence>
<organism evidence="7 8">
    <name type="scientific">Vibrio xiamenensis</name>
    <dbReference type="NCBI Taxonomy" id="861298"/>
    <lineage>
        <taxon>Bacteria</taxon>
        <taxon>Pseudomonadati</taxon>
        <taxon>Pseudomonadota</taxon>
        <taxon>Gammaproteobacteria</taxon>
        <taxon>Vibrionales</taxon>
        <taxon>Vibrionaceae</taxon>
        <taxon>Vibrio</taxon>
    </lineage>
</organism>
<dbReference type="PRINTS" id="PR00131">
    <property type="entry name" value="GLHYDRLASE1"/>
</dbReference>
<dbReference type="GO" id="GO:0005829">
    <property type="term" value="C:cytosol"/>
    <property type="evidence" value="ECO:0007669"/>
    <property type="project" value="TreeGrafter"/>
</dbReference>
<keyword evidence="8" id="KW-1185">Reference proteome</keyword>
<dbReference type="RefSeq" id="WP_093278958.1">
    <property type="nucleotide sequence ID" value="NZ_FNDD01000036.1"/>
</dbReference>
<evidence type="ECO:0000256" key="5">
    <source>
        <dbReference type="RuleBase" id="RU003690"/>
    </source>
</evidence>
<evidence type="ECO:0000313" key="8">
    <source>
        <dbReference type="Proteomes" id="UP000198854"/>
    </source>
</evidence>
<dbReference type="Proteomes" id="UP000198854">
    <property type="component" value="Unassembled WGS sequence"/>
</dbReference>
<dbReference type="SUPFAM" id="SSF51445">
    <property type="entry name" value="(Trans)glycosidases"/>
    <property type="match status" value="1"/>
</dbReference>
<dbReference type="PROSITE" id="PS00653">
    <property type="entry name" value="GLYCOSYL_HYDROL_F1_2"/>
    <property type="match status" value="1"/>
</dbReference>
<dbReference type="Gene3D" id="3.20.20.80">
    <property type="entry name" value="Glycosidases"/>
    <property type="match status" value="1"/>
</dbReference>
<dbReference type="STRING" id="861298.SAMN04488136_13617"/>
<evidence type="ECO:0000256" key="4">
    <source>
        <dbReference type="PROSITE-ProRule" id="PRU10055"/>
    </source>
</evidence>
<dbReference type="Pfam" id="PF00232">
    <property type="entry name" value="Glyco_hydro_1"/>
    <property type="match status" value="1"/>
</dbReference>
<gene>
    <name evidence="7" type="ORF">SAMN04488136_13617</name>
</gene>
<dbReference type="PANTHER" id="PTHR10353">
    <property type="entry name" value="GLYCOSYL HYDROLASE"/>
    <property type="match status" value="1"/>
</dbReference>
<dbReference type="FunFam" id="3.20.20.80:FF:000004">
    <property type="entry name" value="Beta-glucosidase 6-phospho-beta-glucosidase"/>
    <property type="match status" value="1"/>
</dbReference>